<comment type="caution">
    <text evidence="1">The sequence shown here is derived from an EMBL/GenBank/DDBJ whole genome shotgun (WGS) entry which is preliminary data.</text>
</comment>
<keyword evidence="1" id="KW-0675">Receptor</keyword>
<dbReference type="EMBL" id="LXQA010196890">
    <property type="protein sequence ID" value="MCI32580.1"/>
    <property type="molecule type" value="Genomic_DNA"/>
</dbReference>
<sequence length="56" mass="6229">MDEPPLIELVSSLMEKGESSNAIDERIKGQIVPTMRQIVKALEGVKCTECNEECVH</sequence>
<feature type="non-terminal residue" evidence="1">
    <location>
        <position position="56"/>
    </location>
</feature>
<accession>A0A392R9Y8</accession>
<name>A0A392R9Y8_9FABA</name>
<keyword evidence="2" id="KW-1185">Reference proteome</keyword>
<dbReference type="AlphaFoldDB" id="A0A392R9Y8"/>
<evidence type="ECO:0000313" key="2">
    <source>
        <dbReference type="Proteomes" id="UP000265520"/>
    </source>
</evidence>
<reference evidence="1 2" key="1">
    <citation type="journal article" date="2018" name="Front. Plant Sci.">
        <title>Red Clover (Trifolium pratense) and Zigzag Clover (T. medium) - A Picture of Genomic Similarities and Differences.</title>
        <authorList>
            <person name="Dluhosova J."/>
            <person name="Istvanek J."/>
            <person name="Nedelnik J."/>
            <person name="Repkova J."/>
        </authorList>
    </citation>
    <scope>NUCLEOTIDE SEQUENCE [LARGE SCALE GENOMIC DNA]</scope>
    <source>
        <strain evidence="2">cv. 10/8</strain>
        <tissue evidence="1">Leaf</tissue>
    </source>
</reference>
<proteinExistence type="predicted"/>
<protein>
    <submittedName>
        <fullName evidence="1">Putative L-type lectin-domain containing receptor</fullName>
    </submittedName>
</protein>
<dbReference type="GO" id="GO:0030246">
    <property type="term" value="F:carbohydrate binding"/>
    <property type="evidence" value="ECO:0007669"/>
    <property type="project" value="UniProtKB-KW"/>
</dbReference>
<keyword evidence="1" id="KW-0430">Lectin</keyword>
<dbReference type="Proteomes" id="UP000265520">
    <property type="component" value="Unassembled WGS sequence"/>
</dbReference>
<organism evidence="1 2">
    <name type="scientific">Trifolium medium</name>
    <dbReference type="NCBI Taxonomy" id="97028"/>
    <lineage>
        <taxon>Eukaryota</taxon>
        <taxon>Viridiplantae</taxon>
        <taxon>Streptophyta</taxon>
        <taxon>Embryophyta</taxon>
        <taxon>Tracheophyta</taxon>
        <taxon>Spermatophyta</taxon>
        <taxon>Magnoliopsida</taxon>
        <taxon>eudicotyledons</taxon>
        <taxon>Gunneridae</taxon>
        <taxon>Pentapetalae</taxon>
        <taxon>rosids</taxon>
        <taxon>fabids</taxon>
        <taxon>Fabales</taxon>
        <taxon>Fabaceae</taxon>
        <taxon>Papilionoideae</taxon>
        <taxon>50 kb inversion clade</taxon>
        <taxon>NPAAA clade</taxon>
        <taxon>Hologalegina</taxon>
        <taxon>IRL clade</taxon>
        <taxon>Trifolieae</taxon>
        <taxon>Trifolium</taxon>
    </lineage>
</organism>
<evidence type="ECO:0000313" key="1">
    <source>
        <dbReference type="EMBL" id="MCI32580.1"/>
    </source>
</evidence>